<evidence type="ECO:0000256" key="1">
    <source>
        <dbReference type="SAM" id="Phobius"/>
    </source>
</evidence>
<evidence type="ECO:0000313" key="2">
    <source>
        <dbReference type="EMBL" id="OJZ87324.1"/>
    </source>
</evidence>
<protein>
    <submittedName>
        <fullName evidence="2">Uncharacterized protein</fullName>
    </submittedName>
</protein>
<keyword evidence="1" id="KW-0812">Transmembrane</keyword>
<keyword evidence="1" id="KW-0472">Membrane</keyword>
<reference evidence="3" key="1">
    <citation type="journal article" date="2017" name="Genome Biol.">
        <title>Comparative genomics reveals high biological diversity and specific adaptations in the industrially and medically important fungal genus Aspergillus.</title>
        <authorList>
            <person name="de Vries R.P."/>
            <person name="Riley R."/>
            <person name="Wiebenga A."/>
            <person name="Aguilar-Osorio G."/>
            <person name="Amillis S."/>
            <person name="Uchima C.A."/>
            <person name="Anderluh G."/>
            <person name="Asadollahi M."/>
            <person name="Askin M."/>
            <person name="Barry K."/>
            <person name="Battaglia E."/>
            <person name="Bayram O."/>
            <person name="Benocci T."/>
            <person name="Braus-Stromeyer S.A."/>
            <person name="Caldana C."/>
            <person name="Canovas D."/>
            <person name="Cerqueira G.C."/>
            <person name="Chen F."/>
            <person name="Chen W."/>
            <person name="Choi C."/>
            <person name="Clum A."/>
            <person name="Dos Santos R.A."/>
            <person name="Damasio A.R."/>
            <person name="Diallinas G."/>
            <person name="Emri T."/>
            <person name="Fekete E."/>
            <person name="Flipphi M."/>
            <person name="Freyberg S."/>
            <person name="Gallo A."/>
            <person name="Gournas C."/>
            <person name="Habgood R."/>
            <person name="Hainaut M."/>
            <person name="Harispe M.L."/>
            <person name="Henrissat B."/>
            <person name="Hilden K.S."/>
            <person name="Hope R."/>
            <person name="Hossain A."/>
            <person name="Karabika E."/>
            <person name="Karaffa L."/>
            <person name="Karanyi Z."/>
            <person name="Krasevec N."/>
            <person name="Kuo A."/>
            <person name="Kusch H."/>
            <person name="LaButti K."/>
            <person name="Lagendijk E.L."/>
            <person name="Lapidus A."/>
            <person name="Levasseur A."/>
            <person name="Lindquist E."/>
            <person name="Lipzen A."/>
            <person name="Logrieco A.F."/>
            <person name="MacCabe A."/>
            <person name="Maekelae M.R."/>
            <person name="Malavazi I."/>
            <person name="Melin P."/>
            <person name="Meyer V."/>
            <person name="Mielnichuk N."/>
            <person name="Miskei M."/>
            <person name="Molnar A.P."/>
            <person name="Mule G."/>
            <person name="Ngan C.Y."/>
            <person name="Orejas M."/>
            <person name="Orosz E."/>
            <person name="Ouedraogo J.P."/>
            <person name="Overkamp K.M."/>
            <person name="Park H.-S."/>
            <person name="Perrone G."/>
            <person name="Piumi F."/>
            <person name="Punt P.J."/>
            <person name="Ram A.F."/>
            <person name="Ramon A."/>
            <person name="Rauscher S."/>
            <person name="Record E."/>
            <person name="Riano-Pachon D.M."/>
            <person name="Robert V."/>
            <person name="Roehrig J."/>
            <person name="Ruller R."/>
            <person name="Salamov A."/>
            <person name="Salih N.S."/>
            <person name="Samson R.A."/>
            <person name="Sandor E."/>
            <person name="Sanguinetti M."/>
            <person name="Schuetze T."/>
            <person name="Sepcic K."/>
            <person name="Shelest E."/>
            <person name="Sherlock G."/>
            <person name="Sophianopoulou V."/>
            <person name="Squina F.M."/>
            <person name="Sun H."/>
            <person name="Susca A."/>
            <person name="Todd R.B."/>
            <person name="Tsang A."/>
            <person name="Unkles S.E."/>
            <person name="van de Wiele N."/>
            <person name="van Rossen-Uffink D."/>
            <person name="Oliveira J.V."/>
            <person name="Vesth T.C."/>
            <person name="Visser J."/>
            <person name="Yu J.-H."/>
            <person name="Zhou M."/>
            <person name="Andersen M.R."/>
            <person name="Archer D.B."/>
            <person name="Baker S.E."/>
            <person name="Benoit I."/>
            <person name="Brakhage A.A."/>
            <person name="Braus G.H."/>
            <person name="Fischer R."/>
            <person name="Frisvad J.C."/>
            <person name="Goldman G.H."/>
            <person name="Houbraken J."/>
            <person name="Oakley B."/>
            <person name="Pocsi I."/>
            <person name="Scazzocchio C."/>
            <person name="Seiboth B."/>
            <person name="vanKuyk P.A."/>
            <person name="Wortman J."/>
            <person name="Dyer P.S."/>
            <person name="Grigoriev I.V."/>
        </authorList>
    </citation>
    <scope>NUCLEOTIDE SEQUENCE [LARGE SCALE GENOMIC DNA]</scope>
    <source>
        <strain evidence="3">CBS 106.47</strain>
    </source>
</reference>
<sequence length="83" mass="10086">MASSRRLAFGRLISCRSTDTFSGWYHFSFIYYTMVGYCWVSYFITFHSVKLITSSLFFKIYRFPPVFSFQTDLFRCRQERILR</sequence>
<proteinExistence type="predicted"/>
<dbReference type="VEuPathDB" id="FungiDB:ASPFODRAFT_568112"/>
<dbReference type="AlphaFoldDB" id="A0A1M3TL03"/>
<dbReference type="Proteomes" id="UP000184063">
    <property type="component" value="Unassembled WGS sequence"/>
</dbReference>
<dbReference type="EMBL" id="KV878240">
    <property type="protein sequence ID" value="OJZ87324.1"/>
    <property type="molecule type" value="Genomic_DNA"/>
</dbReference>
<accession>A0A1M3TL03</accession>
<organism evidence="2 3">
    <name type="scientific">Aspergillus luchuensis (strain CBS 106.47)</name>
    <dbReference type="NCBI Taxonomy" id="1137211"/>
    <lineage>
        <taxon>Eukaryota</taxon>
        <taxon>Fungi</taxon>
        <taxon>Dikarya</taxon>
        <taxon>Ascomycota</taxon>
        <taxon>Pezizomycotina</taxon>
        <taxon>Eurotiomycetes</taxon>
        <taxon>Eurotiomycetidae</taxon>
        <taxon>Eurotiales</taxon>
        <taxon>Aspergillaceae</taxon>
        <taxon>Aspergillus</taxon>
        <taxon>Aspergillus subgen. Circumdati</taxon>
    </lineage>
</organism>
<evidence type="ECO:0000313" key="3">
    <source>
        <dbReference type="Proteomes" id="UP000184063"/>
    </source>
</evidence>
<gene>
    <name evidence="2" type="ORF">ASPFODRAFT_568112</name>
</gene>
<feature type="transmembrane region" description="Helical" evidence="1">
    <location>
        <begin position="29"/>
        <end position="52"/>
    </location>
</feature>
<keyword evidence="1" id="KW-1133">Transmembrane helix</keyword>
<name>A0A1M3TL03_ASPLC</name>